<dbReference type="AlphaFoldDB" id="A0A835M9Y0"/>
<dbReference type="Proteomes" id="UP000631114">
    <property type="component" value="Unassembled WGS sequence"/>
</dbReference>
<reference evidence="2 3" key="1">
    <citation type="submission" date="2020-10" db="EMBL/GenBank/DDBJ databases">
        <title>The Coptis chinensis genome and diversification of protoberbering-type alkaloids.</title>
        <authorList>
            <person name="Wang B."/>
            <person name="Shu S."/>
            <person name="Song C."/>
            <person name="Liu Y."/>
        </authorList>
    </citation>
    <scope>NUCLEOTIDE SEQUENCE [LARGE SCALE GENOMIC DNA]</scope>
    <source>
        <strain evidence="2">HL-2020</strain>
        <tissue evidence="2">Leaf</tissue>
    </source>
</reference>
<dbReference type="InterPro" id="IPR032675">
    <property type="entry name" value="LRR_dom_sf"/>
</dbReference>
<name>A0A835M9Y0_9MAGN</name>
<evidence type="ECO:0000259" key="1">
    <source>
        <dbReference type="Pfam" id="PF25019"/>
    </source>
</evidence>
<sequence length="232" mass="26198">MQDWRNEIFKPSPRKFTHKWLGASCRCSEYDQAELKKKKKLRAIKLDLGHVGEVDVGKKGALEGLQPHADLEIKYYIGSKFPLWMSMNALLSNLVVLKLYDCKQCKQLPGLGKLESLEELVIDHFESVTHIGIELYQSCDERQCAYRGLSSGLWGLYLTQDKGSSTLHFSIFPRTLMSSLTGRSSISNGDVVEQGTYCASALRIDLRCIIPYTTVSLIRYSALSYFYGPALL</sequence>
<protein>
    <recommendedName>
        <fullName evidence="1">R13L1/DRL21-like LRR repeat region domain-containing protein</fullName>
    </recommendedName>
</protein>
<evidence type="ECO:0000313" key="2">
    <source>
        <dbReference type="EMBL" id="KAF9616091.1"/>
    </source>
</evidence>
<dbReference type="InterPro" id="IPR056789">
    <property type="entry name" value="LRR_R13L1-DRL21"/>
</dbReference>
<comment type="caution">
    <text evidence="2">The sequence shown here is derived from an EMBL/GenBank/DDBJ whole genome shotgun (WGS) entry which is preliminary data.</text>
</comment>
<accession>A0A835M9Y0</accession>
<dbReference type="Gene3D" id="3.80.10.10">
    <property type="entry name" value="Ribonuclease Inhibitor"/>
    <property type="match status" value="1"/>
</dbReference>
<evidence type="ECO:0000313" key="3">
    <source>
        <dbReference type="Proteomes" id="UP000631114"/>
    </source>
</evidence>
<organism evidence="2 3">
    <name type="scientific">Coptis chinensis</name>
    <dbReference type="NCBI Taxonomy" id="261450"/>
    <lineage>
        <taxon>Eukaryota</taxon>
        <taxon>Viridiplantae</taxon>
        <taxon>Streptophyta</taxon>
        <taxon>Embryophyta</taxon>
        <taxon>Tracheophyta</taxon>
        <taxon>Spermatophyta</taxon>
        <taxon>Magnoliopsida</taxon>
        <taxon>Ranunculales</taxon>
        <taxon>Ranunculaceae</taxon>
        <taxon>Coptidoideae</taxon>
        <taxon>Coptis</taxon>
    </lineage>
</organism>
<keyword evidence="3" id="KW-1185">Reference proteome</keyword>
<dbReference type="Pfam" id="PF25019">
    <property type="entry name" value="LRR_R13L1-DRL21"/>
    <property type="match status" value="1"/>
</dbReference>
<feature type="domain" description="R13L1/DRL21-like LRR repeat region" evidence="1">
    <location>
        <begin position="28"/>
        <end position="124"/>
    </location>
</feature>
<proteinExistence type="predicted"/>
<dbReference type="EMBL" id="JADFTS010000003">
    <property type="protein sequence ID" value="KAF9616091.1"/>
    <property type="molecule type" value="Genomic_DNA"/>
</dbReference>
<gene>
    <name evidence="2" type="ORF">IFM89_028557</name>
</gene>